<evidence type="ECO:0000259" key="1">
    <source>
        <dbReference type="PROSITE" id="PS50279"/>
    </source>
</evidence>
<dbReference type="EMBL" id="UYYF01004351">
    <property type="protein sequence ID" value="VDN02879.1"/>
    <property type="molecule type" value="Genomic_DNA"/>
</dbReference>
<dbReference type="GO" id="GO:0004867">
    <property type="term" value="F:serine-type endopeptidase inhibitor activity"/>
    <property type="evidence" value="ECO:0007669"/>
    <property type="project" value="InterPro"/>
</dbReference>
<dbReference type="OrthoDB" id="4473401at2759"/>
<feature type="domain" description="BPTI/Kunitz inhibitor" evidence="1">
    <location>
        <begin position="137"/>
        <end position="190"/>
    </location>
</feature>
<dbReference type="PROSITE" id="PS50279">
    <property type="entry name" value="BPTI_KUNITZ_2"/>
    <property type="match status" value="1"/>
</dbReference>
<organism evidence="4">
    <name type="scientific">Thelazia callipaeda</name>
    <name type="common">Oriental eyeworm</name>
    <name type="synonym">Parasitic nematode</name>
    <dbReference type="NCBI Taxonomy" id="103827"/>
    <lineage>
        <taxon>Eukaryota</taxon>
        <taxon>Metazoa</taxon>
        <taxon>Ecdysozoa</taxon>
        <taxon>Nematoda</taxon>
        <taxon>Chromadorea</taxon>
        <taxon>Rhabditida</taxon>
        <taxon>Spirurina</taxon>
        <taxon>Spiruromorpha</taxon>
        <taxon>Thelazioidea</taxon>
        <taxon>Thelaziidae</taxon>
        <taxon>Thelazia</taxon>
    </lineage>
</organism>
<dbReference type="SMART" id="SM00131">
    <property type="entry name" value="KU"/>
    <property type="match status" value="1"/>
</dbReference>
<dbReference type="WBParaSite" id="TCLT_0000562501-mRNA-1">
    <property type="protein sequence ID" value="TCLT_0000562501-mRNA-1"/>
    <property type="gene ID" value="TCLT_0000562501"/>
</dbReference>
<dbReference type="AlphaFoldDB" id="A0A0N5CYT8"/>
<accession>A0A0N5CYT8</accession>
<reference evidence="2 3" key="2">
    <citation type="submission" date="2018-11" db="EMBL/GenBank/DDBJ databases">
        <authorList>
            <consortium name="Pathogen Informatics"/>
        </authorList>
    </citation>
    <scope>NUCLEOTIDE SEQUENCE [LARGE SCALE GENOMIC DNA]</scope>
</reference>
<gene>
    <name evidence="2" type="ORF">TCLT_LOCUS5614</name>
</gene>
<evidence type="ECO:0000313" key="2">
    <source>
        <dbReference type="EMBL" id="VDN02879.1"/>
    </source>
</evidence>
<dbReference type="STRING" id="103827.A0A0N5CYT8"/>
<dbReference type="InterPro" id="IPR036880">
    <property type="entry name" value="Kunitz_BPTI_sf"/>
</dbReference>
<dbReference type="SUPFAM" id="SSF57362">
    <property type="entry name" value="BPTI-like"/>
    <property type="match status" value="1"/>
</dbReference>
<dbReference type="Gene3D" id="4.10.410.10">
    <property type="entry name" value="Pancreatic trypsin inhibitor Kunitz domain"/>
    <property type="match status" value="1"/>
</dbReference>
<name>A0A0N5CYT8_THECL</name>
<protein>
    <submittedName>
        <fullName evidence="4">BPTI/Kunitz inhibitor domain-containing protein</fullName>
    </submittedName>
</protein>
<dbReference type="Pfam" id="PF00014">
    <property type="entry name" value="Kunitz_BPTI"/>
    <property type="match status" value="1"/>
</dbReference>
<evidence type="ECO:0000313" key="3">
    <source>
        <dbReference type="Proteomes" id="UP000276776"/>
    </source>
</evidence>
<dbReference type="Proteomes" id="UP000276776">
    <property type="component" value="Unassembled WGS sequence"/>
</dbReference>
<proteinExistence type="predicted"/>
<evidence type="ECO:0000313" key="4">
    <source>
        <dbReference type="WBParaSite" id="TCLT_0000562501-mRNA-1"/>
    </source>
</evidence>
<reference evidence="4" key="1">
    <citation type="submission" date="2016-04" db="UniProtKB">
        <authorList>
            <consortium name="WormBaseParasite"/>
        </authorList>
    </citation>
    <scope>IDENTIFICATION</scope>
</reference>
<keyword evidence="3" id="KW-1185">Reference proteome</keyword>
<dbReference type="OMA" id="VAYNRNN"/>
<sequence>MLNVKFGSFLNTSEVDISEEFLSDGNWSIVALRDCKPFTCNFPLELCRRPVSRYQDETSNTCARIPQNCLLAANDGKPLDLRINKPLSTTNYFTKNEITLTAESEYSTTTSVPSSTISSVSSASTLSTSYISTEDICNMDQPQGRFCGFRIKVAYNRNNERCEQFWFPGCRTADTNSNLFDTVKECEERTRVCKGDGSLEPFFPIRQSKTSVAVEKMSSIVPVVAPFLATTKIPRHTVLPVSQLPERPLVAPTARPIRLKPWTDENIREIIGPKNRVIIPRPHLLTSPMPPVQPNRFINPSSTKFILDLISNGISQLTGGGWNGDKSDRTDENSKVSNLFSQIPQIIRSLQGR</sequence>
<dbReference type="InterPro" id="IPR002223">
    <property type="entry name" value="Kunitz_BPTI"/>
</dbReference>